<dbReference type="Gene3D" id="1.10.1200.240">
    <property type="match status" value="1"/>
</dbReference>
<proteinExistence type="predicted"/>
<dbReference type="InParanoid" id="L5KK25"/>
<name>L5KK25_PTEAL</name>
<gene>
    <name evidence="1" type="ORF">PAL_GLEAN10015675</name>
</gene>
<evidence type="ECO:0000313" key="1">
    <source>
        <dbReference type="EMBL" id="ELK11994.1"/>
    </source>
</evidence>
<evidence type="ECO:0000313" key="2">
    <source>
        <dbReference type="Proteomes" id="UP000010552"/>
    </source>
</evidence>
<keyword evidence="2" id="KW-1185">Reference proteome</keyword>
<accession>L5KK25</accession>
<organism evidence="1 2">
    <name type="scientific">Pteropus alecto</name>
    <name type="common">Black flying fox</name>
    <dbReference type="NCBI Taxonomy" id="9402"/>
    <lineage>
        <taxon>Eukaryota</taxon>
        <taxon>Metazoa</taxon>
        <taxon>Chordata</taxon>
        <taxon>Craniata</taxon>
        <taxon>Vertebrata</taxon>
        <taxon>Euteleostomi</taxon>
        <taxon>Mammalia</taxon>
        <taxon>Eutheria</taxon>
        <taxon>Laurasiatheria</taxon>
        <taxon>Chiroptera</taxon>
        <taxon>Yinpterochiroptera</taxon>
        <taxon>Pteropodoidea</taxon>
        <taxon>Pteropodidae</taxon>
        <taxon>Pteropodinae</taxon>
        <taxon>Pteropus</taxon>
    </lineage>
</organism>
<protein>
    <submittedName>
        <fullName evidence="1">60S ribosomal protein L19</fullName>
    </submittedName>
</protein>
<dbReference type="STRING" id="9402.L5KK25"/>
<keyword evidence="1" id="KW-0687">Ribonucleoprotein</keyword>
<keyword evidence="1" id="KW-0689">Ribosomal protein</keyword>
<dbReference type="GO" id="GO:0005840">
    <property type="term" value="C:ribosome"/>
    <property type="evidence" value="ECO:0007669"/>
    <property type="project" value="UniProtKB-KW"/>
</dbReference>
<sequence length="74" mass="8462">MEHTHKLEGDKACKMLLDDRAEARRSNIKEARKGCEEQHWAKKEETIKTPSKEEEPKKLSSPLSCLYVVPLAIA</sequence>
<dbReference type="EMBL" id="KB030666">
    <property type="protein sequence ID" value="ELK11994.1"/>
    <property type="molecule type" value="Genomic_DNA"/>
</dbReference>
<dbReference type="AlphaFoldDB" id="L5KK25"/>
<dbReference type="Proteomes" id="UP000010552">
    <property type="component" value="Unassembled WGS sequence"/>
</dbReference>
<reference evidence="2" key="1">
    <citation type="journal article" date="2013" name="Science">
        <title>Comparative analysis of bat genomes provides insight into the evolution of flight and immunity.</title>
        <authorList>
            <person name="Zhang G."/>
            <person name="Cowled C."/>
            <person name="Shi Z."/>
            <person name="Huang Z."/>
            <person name="Bishop-Lilly K.A."/>
            <person name="Fang X."/>
            <person name="Wynne J.W."/>
            <person name="Xiong Z."/>
            <person name="Baker M.L."/>
            <person name="Zhao W."/>
            <person name="Tachedjian M."/>
            <person name="Zhu Y."/>
            <person name="Zhou P."/>
            <person name="Jiang X."/>
            <person name="Ng J."/>
            <person name="Yang L."/>
            <person name="Wu L."/>
            <person name="Xiao J."/>
            <person name="Feng Y."/>
            <person name="Chen Y."/>
            <person name="Sun X."/>
            <person name="Zhang Y."/>
            <person name="Marsh G.A."/>
            <person name="Crameri G."/>
            <person name="Broder C.C."/>
            <person name="Frey K.G."/>
            <person name="Wang L.F."/>
            <person name="Wang J."/>
        </authorList>
    </citation>
    <scope>NUCLEOTIDE SEQUENCE [LARGE SCALE GENOMIC DNA]</scope>
</reference>